<evidence type="ECO:0000256" key="1">
    <source>
        <dbReference type="SAM" id="Phobius"/>
    </source>
</evidence>
<organism evidence="2 3">
    <name type="scientific">Arachis hypogaea</name>
    <name type="common">Peanut</name>
    <dbReference type="NCBI Taxonomy" id="3818"/>
    <lineage>
        <taxon>Eukaryota</taxon>
        <taxon>Viridiplantae</taxon>
        <taxon>Streptophyta</taxon>
        <taxon>Embryophyta</taxon>
        <taxon>Tracheophyta</taxon>
        <taxon>Spermatophyta</taxon>
        <taxon>Magnoliopsida</taxon>
        <taxon>eudicotyledons</taxon>
        <taxon>Gunneridae</taxon>
        <taxon>Pentapetalae</taxon>
        <taxon>rosids</taxon>
        <taxon>fabids</taxon>
        <taxon>Fabales</taxon>
        <taxon>Fabaceae</taxon>
        <taxon>Papilionoideae</taxon>
        <taxon>50 kb inversion clade</taxon>
        <taxon>dalbergioids sensu lato</taxon>
        <taxon>Dalbergieae</taxon>
        <taxon>Pterocarpus clade</taxon>
        <taxon>Arachis</taxon>
    </lineage>
</organism>
<evidence type="ECO:0000313" key="2">
    <source>
        <dbReference type="EMBL" id="QHN77346.1"/>
    </source>
</evidence>
<gene>
    <name evidence="2" type="ORF">DS421_19g651860</name>
</gene>
<sequence>MLTTIPIRASLFLLLMLHLMVCFYSIFGRILSFNNNNNNIMILSNSSSSPSNISDFLNIVAISIVNDLPPQSGSLVFSAIDWSSQVSLEPGKPYVQVTNTEVKFGYLKWDAVKAKCCSIARYDPKVDAGHPDVFWSVRNDGPYHSWDNRNWRKTTTWFPCFG</sequence>
<dbReference type="PANTHER" id="PTHR35630:SF2">
    <property type="entry name" value="LEGUMINOSIN GROUP486 SECRETED PEPTIDE"/>
    <property type="match status" value="1"/>
</dbReference>
<dbReference type="AlphaFoldDB" id="A0A6B9V6M6"/>
<dbReference type="EMBL" id="CP031001">
    <property type="protein sequence ID" value="QHN77346.1"/>
    <property type="molecule type" value="Genomic_DNA"/>
</dbReference>
<keyword evidence="1" id="KW-0812">Transmembrane</keyword>
<keyword evidence="1" id="KW-1133">Transmembrane helix</keyword>
<keyword evidence="1" id="KW-0472">Membrane</keyword>
<name>A0A6B9V6M6_ARAHY</name>
<dbReference type="PANTHER" id="PTHR35630">
    <property type="entry name" value="LEGUMINOSIN GROUP486 SECRETED PEPTIDE"/>
    <property type="match status" value="1"/>
</dbReference>
<protein>
    <submittedName>
        <fullName evidence="2">Uncharacterized protein</fullName>
    </submittedName>
</protein>
<accession>A0A6B9V6M6</accession>
<feature type="transmembrane region" description="Helical" evidence="1">
    <location>
        <begin position="12"/>
        <end position="31"/>
    </location>
</feature>
<proteinExistence type="predicted"/>
<dbReference type="Proteomes" id="UP000464620">
    <property type="component" value="Chromosome B09"/>
</dbReference>
<evidence type="ECO:0000313" key="3">
    <source>
        <dbReference type="Proteomes" id="UP000464620"/>
    </source>
</evidence>
<reference evidence="2 3" key="1">
    <citation type="submission" date="2020-01" db="EMBL/GenBank/DDBJ databases">
        <title>Genome sequence of Arachis hypogaea, cultivar Shitouqi.</title>
        <authorList>
            <person name="Zhuang W."/>
            <person name="Chen H."/>
            <person name="Varshney R."/>
            <person name="Wang D."/>
            <person name="Ming R."/>
        </authorList>
    </citation>
    <scope>NUCLEOTIDE SEQUENCE [LARGE SCALE GENOMIC DNA]</scope>
    <source>
        <tissue evidence="2">Young leaf</tissue>
    </source>
</reference>